<keyword evidence="3 9" id="KW-0812">Transmembrane</keyword>
<dbReference type="InterPro" id="IPR013525">
    <property type="entry name" value="ABC2_TM"/>
</dbReference>
<comment type="subcellular location">
    <subcellularLocation>
        <location evidence="1">Membrane</location>
        <topology evidence="1">Multi-pass membrane protein</topology>
    </subcellularLocation>
</comment>
<dbReference type="InterPro" id="IPR003439">
    <property type="entry name" value="ABC_transporter-like_ATP-bd"/>
</dbReference>
<keyword evidence="7 9" id="KW-0472">Membrane</keyword>
<keyword evidence="5" id="KW-0067">ATP-binding</keyword>
<evidence type="ECO:0000256" key="4">
    <source>
        <dbReference type="ARBA" id="ARBA00022741"/>
    </source>
</evidence>
<keyword evidence="12" id="KW-1185">Reference proteome</keyword>
<evidence type="ECO:0000313" key="12">
    <source>
        <dbReference type="Proteomes" id="UP000030669"/>
    </source>
</evidence>
<feature type="compositionally biased region" description="Basic and acidic residues" evidence="8">
    <location>
        <begin position="387"/>
        <end position="406"/>
    </location>
</feature>
<dbReference type="InterPro" id="IPR017871">
    <property type="entry name" value="ABC_transporter-like_CS"/>
</dbReference>
<dbReference type="HOGENOM" id="CLU_000604_57_4_1"/>
<dbReference type="GO" id="GO:0016887">
    <property type="term" value="F:ATP hydrolysis activity"/>
    <property type="evidence" value="ECO:0007669"/>
    <property type="project" value="InterPro"/>
</dbReference>
<feature type="compositionally biased region" description="Polar residues" evidence="8">
    <location>
        <begin position="1"/>
        <end position="10"/>
    </location>
</feature>
<evidence type="ECO:0000256" key="3">
    <source>
        <dbReference type="ARBA" id="ARBA00022692"/>
    </source>
</evidence>
<evidence type="ECO:0000256" key="6">
    <source>
        <dbReference type="ARBA" id="ARBA00022989"/>
    </source>
</evidence>
<dbReference type="Pfam" id="PF00005">
    <property type="entry name" value="ABC_tran"/>
    <property type="match status" value="2"/>
</dbReference>
<accession>S7Q4B9</accession>
<dbReference type="SUPFAM" id="SSF52540">
    <property type="entry name" value="P-loop containing nucleoside triphosphate hydrolases"/>
    <property type="match status" value="2"/>
</dbReference>
<proteinExistence type="predicted"/>
<dbReference type="InterPro" id="IPR003593">
    <property type="entry name" value="AAA+_ATPase"/>
</dbReference>
<evidence type="ECO:0000256" key="7">
    <source>
        <dbReference type="ARBA" id="ARBA00023136"/>
    </source>
</evidence>
<dbReference type="KEGG" id="gtr:GLOTRDRAFT_139630"/>
<dbReference type="OMA" id="ACGYFVQ"/>
<evidence type="ECO:0000256" key="2">
    <source>
        <dbReference type="ARBA" id="ARBA00022448"/>
    </source>
</evidence>
<dbReference type="RefSeq" id="XP_007867615.1">
    <property type="nucleotide sequence ID" value="XM_007869424.1"/>
</dbReference>
<feature type="transmembrane region" description="Helical" evidence="9">
    <location>
        <begin position="1148"/>
        <end position="1175"/>
    </location>
</feature>
<evidence type="ECO:0000256" key="5">
    <source>
        <dbReference type="ARBA" id="ARBA00022840"/>
    </source>
</evidence>
<dbReference type="InterPro" id="IPR027417">
    <property type="entry name" value="P-loop_NTPase"/>
</dbReference>
<feature type="domain" description="ABC transporter" evidence="10">
    <location>
        <begin position="734"/>
        <end position="983"/>
    </location>
</feature>
<dbReference type="eggNOG" id="KOG0065">
    <property type="taxonomic scope" value="Eukaryota"/>
</dbReference>
<dbReference type="Proteomes" id="UP000030669">
    <property type="component" value="Unassembled WGS sequence"/>
</dbReference>
<feature type="transmembrane region" description="Helical" evidence="9">
    <location>
        <begin position="476"/>
        <end position="496"/>
    </location>
</feature>
<feature type="transmembrane region" description="Helical" evidence="9">
    <location>
        <begin position="1075"/>
        <end position="1095"/>
    </location>
</feature>
<evidence type="ECO:0000256" key="1">
    <source>
        <dbReference type="ARBA" id="ARBA00004141"/>
    </source>
</evidence>
<evidence type="ECO:0000256" key="8">
    <source>
        <dbReference type="SAM" id="MobiDB-lite"/>
    </source>
</evidence>
<keyword evidence="6 9" id="KW-1133">Transmembrane helix</keyword>
<dbReference type="PANTHER" id="PTHR48041:SF91">
    <property type="entry name" value="ABC TRANSPORTER G FAMILY MEMBER 28"/>
    <property type="match status" value="1"/>
</dbReference>
<dbReference type="Pfam" id="PF01061">
    <property type="entry name" value="ABC2_membrane"/>
    <property type="match status" value="2"/>
</dbReference>
<dbReference type="Pfam" id="PF19055">
    <property type="entry name" value="ABC2_membrane_7"/>
    <property type="match status" value="1"/>
</dbReference>
<feature type="transmembrane region" description="Helical" evidence="9">
    <location>
        <begin position="662"/>
        <end position="687"/>
    </location>
</feature>
<feature type="region of interest" description="Disordered" evidence="8">
    <location>
        <begin position="1"/>
        <end position="34"/>
    </location>
</feature>
<dbReference type="OrthoDB" id="66620at2759"/>
<feature type="transmembrane region" description="Helical" evidence="9">
    <location>
        <begin position="516"/>
        <end position="537"/>
    </location>
</feature>
<feature type="domain" description="ABC transporter" evidence="10">
    <location>
        <begin position="74"/>
        <end position="335"/>
    </location>
</feature>
<reference evidence="11 12" key="1">
    <citation type="journal article" date="2012" name="Science">
        <title>The Paleozoic origin of enzymatic lignin decomposition reconstructed from 31 fungal genomes.</title>
        <authorList>
            <person name="Floudas D."/>
            <person name="Binder M."/>
            <person name="Riley R."/>
            <person name="Barry K."/>
            <person name="Blanchette R.A."/>
            <person name="Henrissat B."/>
            <person name="Martinez A.T."/>
            <person name="Otillar R."/>
            <person name="Spatafora J.W."/>
            <person name="Yadav J.S."/>
            <person name="Aerts A."/>
            <person name="Benoit I."/>
            <person name="Boyd A."/>
            <person name="Carlson A."/>
            <person name="Copeland A."/>
            <person name="Coutinho P.M."/>
            <person name="de Vries R.P."/>
            <person name="Ferreira P."/>
            <person name="Findley K."/>
            <person name="Foster B."/>
            <person name="Gaskell J."/>
            <person name="Glotzer D."/>
            <person name="Gorecki P."/>
            <person name="Heitman J."/>
            <person name="Hesse C."/>
            <person name="Hori C."/>
            <person name="Igarashi K."/>
            <person name="Jurgens J.A."/>
            <person name="Kallen N."/>
            <person name="Kersten P."/>
            <person name="Kohler A."/>
            <person name="Kuees U."/>
            <person name="Kumar T.K.A."/>
            <person name="Kuo A."/>
            <person name="LaButti K."/>
            <person name="Larrondo L.F."/>
            <person name="Lindquist E."/>
            <person name="Ling A."/>
            <person name="Lombard V."/>
            <person name="Lucas S."/>
            <person name="Lundell T."/>
            <person name="Martin R."/>
            <person name="McLaughlin D.J."/>
            <person name="Morgenstern I."/>
            <person name="Morin E."/>
            <person name="Murat C."/>
            <person name="Nagy L.G."/>
            <person name="Nolan M."/>
            <person name="Ohm R.A."/>
            <person name="Patyshakuliyeva A."/>
            <person name="Rokas A."/>
            <person name="Ruiz-Duenas F.J."/>
            <person name="Sabat G."/>
            <person name="Salamov A."/>
            <person name="Samejima M."/>
            <person name="Schmutz J."/>
            <person name="Slot J.C."/>
            <person name="St John F."/>
            <person name="Stenlid J."/>
            <person name="Sun H."/>
            <person name="Sun S."/>
            <person name="Syed K."/>
            <person name="Tsang A."/>
            <person name="Wiebenga A."/>
            <person name="Young D."/>
            <person name="Pisabarro A."/>
            <person name="Eastwood D.C."/>
            <person name="Martin F."/>
            <person name="Cullen D."/>
            <person name="Grigoriev I.V."/>
            <person name="Hibbett D.S."/>
        </authorList>
    </citation>
    <scope>NUCLEOTIDE SEQUENCE [LARGE SCALE GENOMIC DNA]</scope>
    <source>
        <strain evidence="11 12">ATCC 11539</strain>
    </source>
</reference>
<protein>
    <submittedName>
        <fullName evidence="11">p-loop containing nucleoside triphosphate hydrolase protein</fullName>
    </submittedName>
</protein>
<dbReference type="SMART" id="SM00382">
    <property type="entry name" value="AAA"/>
    <property type="match status" value="2"/>
</dbReference>
<dbReference type="GO" id="GO:0140359">
    <property type="term" value="F:ABC-type transporter activity"/>
    <property type="evidence" value="ECO:0007669"/>
    <property type="project" value="InterPro"/>
</dbReference>
<feature type="transmembrane region" description="Helical" evidence="9">
    <location>
        <begin position="549"/>
        <end position="570"/>
    </location>
</feature>
<dbReference type="PROSITE" id="PS50893">
    <property type="entry name" value="ABC_TRANSPORTER_2"/>
    <property type="match status" value="2"/>
</dbReference>
<dbReference type="GO" id="GO:0016020">
    <property type="term" value="C:membrane"/>
    <property type="evidence" value="ECO:0007669"/>
    <property type="project" value="UniProtKB-SubCell"/>
</dbReference>
<dbReference type="PROSITE" id="PS00211">
    <property type="entry name" value="ABC_TRANSPORTER_1"/>
    <property type="match status" value="2"/>
</dbReference>
<evidence type="ECO:0000256" key="9">
    <source>
        <dbReference type="SAM" id="Phobius"/>
    </source>
</evidence>
<dbReference type="Gene3D" id="3.40.50.300">
    <property type="entry name" value="P-loop containing nucleotide triphosphate hydrolases"/>
    <property type="match status" value="2"/>
</dbReference>
<feature type="region of interest" description="Disordered" evidence="8">
    <location>
        <begin position="382"/>
        <end position="407"/>
    </location>
</feature>
<dbReference type="GeneID" id="19304302"/>
<dbReference type="EMBL" id="KB469304">
    <property type="protein sequence ID" value="EPQ54323.1"/>
    <property type="molecule type" value="Genomic_DNA"/>
</dbReference>
<sequence length="1330" mass="146205">MAEASATTPEVTARQDVEGSRIQGRSNTGDDGGIFGALPEPQPYTLHVENLSLEAPVAGVPLPLPIPVSLPPKLASRVLGKKYRSYAGNRTLLLRNVSLESHPGEVLAIIGSSGSGKTTLLNAIGQRSGRLKTLSGSVTFRPVSSSSNYVECPTAAQGTSLVPRKLGGVIGFVRQDDFLLPCLTVRETLRFAAYLRLPASISSSAREEIVEKTIAELGLKDAADTVVGGALRKGISGGERRRLSIGCVLVTLPSVLVLDEPTTGLDTTAAFHLLSLLSSLARRGRTVIISIHQPRSDAYPLFDRICLLARGSVVYSGPRAEALNWFAQLGFDAPPRINPLDFLIDISAIDTRDEESEVRTTEQVNHLVKRWQDYAEKTAETRTALDSVHDRDDQSVVSSDHADGVKSKNKRPSLVLQTLVLTRRAYLNVYRDYGQLFGFLLQVILIGLATGLTFYKPPETPAGIQTLKTVYYQGQVAFFYLSIVLYIFIICSNLIVFDREREDHLYSVVPYVVSNFLAFLPINIITPSLYGIILYFMCGFRKDNLARNLFIFIGNNILQQLASFAYGLFAGSMARPFAEASLLANGLSIMFVLSAGYIIVHLPGYIGWTRWLSPYFYGYHWVAISQFKGRDFECAGVEGAARNQCNGDNVLRGLRFNLNTPLWVYPVGLVGFIVVVLVIAACLLQFYHPGGVRHAAKQIGKDTGSARAEKVAEGINPPERDPVQVELRNLSLEVSQRDLLGRQSRKTILSDISAVFKPRQVSVIMGPSGAGKSSLLEVISGQLATGLSSRFKVTGDVLFNGEPMSEATKGLVAFVQQSDNYLLPALTASAAPIRETLHYAADLHLRGMPRKDKLRRAEEVLRMMGLRPVADNIVGGENVKGISGGEKRRLSLAIQLISDPSVLICDEPTSGLDAFIALSIMDTLRQIAASGRTVIVTIHQPRSEIWAKSFDDVLLLSGGRTVYAGPKDHLLPTLESAGEVAPLYYNPADFALDIISVDRRDELARKETTARVEKLIDFWRSGTEMKRLEDHKVETTTPRPPAEVRNHKQRSSRFFALPIVLSRSWKNLRRQQDVFVARLANPPFLVLLFWLFFLRLSKGPSGAQDRIGLLIENSAMPFVGMLASIAIYPAERDAFYREYKNPTSRYSAATFILSYTIQEIPIQLVASMIYSIIMLGGMNLQLNARIYFEYTVGVFGLLSFGESIGIIFASWVINGGLSVSIVSSALTIMSQTCGILSATLPKWLQVIAWAGALTYQVRVAFINEFTGLQFNCTDAEIASGECLAVSGEQMIETFGFKDRNTAKFTGLLLVVVTIYRLLAWLAVRLRVALF</sequence>
<dbReference type="InterPro" id="IPR050352">
    <property type="entry name" value="ABCG_transporters"/>
</dbReference>
<keyword evidence="2" id="KW-0813">Transport</keyword>
<gene>
    <name evidence="11" type="ORF">GLOTRDRAFT_139630</name>
</gene>
<feature type="transmembrane region" description="Helical" evidence="9">
    <location>
        <begin position="1107"/>
        <end position="1128"/>
    </location>
</feature>
<feature type="transmembrane region" description="Helical" evidence="9">
    <location>
        <begin position="1304"/>
        <end position="1323"/>
    </location>
</feature>
<name>S7Q4B9_GLOTA</name>
<organism evidence="11 12">
    <name type="scientific">Gloeophyllum trabeum (strain ATCC 11539 / FP-39264 / Madison 617)</name>
    <name type="common">Brown rot fungus</name>
    <dbReference type="NCBI Taxonomy" id="670483"/>
    <lineage>
        <taxon>Eukaryota</taxon>
        <taxon>Fungi</taxon>
        <taxon>Dikarya</taxon>
        <taxon>Basidiomycota</taxon>
        <taxon>Agaricomycotina</taxon>
        <taxon>Agaricomycetes</taxon>
        <taxon>Gloeophyllales</taxon>
        <taxon>Gloeophyllaceae</taxon>
        <taxon>Gloeophyllum</taxon>
    </lineage>
</organism>
<evidence type="ECO:0000313" key="11">
    <source>
        <dbReference type="EMBL" id="EPQ54323.1"/>
    </source>
</evidence>
<feature type="transmembrane region" description="Helical" evidence="9">
    <location>
        <begin position="582"/>
        <end position="600"/>
    </location>
</feature>
<dbReference type="InterPro" id="IPR043926">
    <property type="entry name" value="ABCG_dom"/>
</dbReference>
<dbReference type="PANTHER" id="PTHR48041">
    <property type="entry name" value="ABC TRANSPORTER G FAMILY MEMBER 28"/>
    <property type="match status" value="1"/>
</dbReference>
<dbReference type="GO" id="GO:0005524">
    <property type="term" value="F:ATP binding"/>
    <property type="evidence" value="ECO:0007669"/>
    <property type="project" value="UniProtKB-KW"/>
</dbReference>
<feature type="transmembrane region" description="Helical" evidence="9">
    <location>
        <begin position="433"/>
        <end position="455"/>
    </location>
</feature>
<keyword evidence="11" id="KW-0378">Hydrolase</keyword>
<keyword evidence="4" id="KW-0547">Nucleotide-binding</keyword>
<evidence type="ECO:0000259" key="10">
    <source>
        <dbReference type="PROSITE" id="PS50893"/>
    </source>
</evidence>